<dbReference type="EMBL" id="BARS01043833">
    <property type="protein sequence ID" value="GAG29796.1"/>
    <property type="molecule type" value="Genomic_DNA"/>
</dbReference>
<comment type="caution">
    <text evidence="1">The sequence shown here is derived from an EMBL/GenBank/DDBJ whole genome shotgun (WGS) entry which is preliminary data.</text>
</comment>
<proteinExistence type="predicted"/>
<protein>
    <submittedName>
        <fullName evidence="1">Uncharacterized protein</fullName>
    </submittedName>
</protein>
<feature type="non-terminal residue" evidence="1">
    <location>
        <position position="201"/>
    </location>
</feature>
<gene>
    <name evidence="1" type="ORF">S01H1_66302</name>
</gene>
<sequence>MDGNVPATPVTEASHGPLSLDLDTTYYWKINEVNDADWQGEIWNFTTQEYLVVEDFESYNDIDPPDPESHTIFGSWLDGYLTPTTNGALVGYSPAQPPSDPSYMEQTIVYDGYDGDQSMPFSYGNTTAGYSEATVNVADLQVGQDWTKGSPQTLVLFIHGDVSNAATGQLYVKVGSAKELYNGDITKPMWRQWNIDLAGLG</sequence>
<reference evidence="1" key="1">
    <citation type="journal article" date="2014" name="Front. Microbiol.">
        <title>High frequency of phylogenetically diverse reductive dehalogenase-homologous genes in deep subseafloor sedimentary metagenomes.</title>
        <authorList>
            <person name="Kawai M."/>
            <person name="Futagami T."/>
            <person name="Toyoda A."/>
            <person name="Takaki Y."/>
            <person name="Nishi S."/>
            <person name="Hori S."/>
            <person name="Arai W."/>
            <person name="Tsubouchi T."/>
            <person name="Morono Y."/>
            <person name="Uchiyama I."/>
            <person name="Ito T."/>
            <person name="Fujiyama A."/>
            <person name="Inagaki F."/>
            <person name="Takami H."/>
        </authorList>
    </citation>
    <scope>NUCLEOTIDE SEQUENCE</scope>
    <source>
        <strain evidence="1">Expedition CK06-06</strain>
    </source>
</reference>
<organism evidence="1">
    <name type="scientific">marine sediment metagenome</name>
    <dbReference type="NCBI Taxonomy" id="412755"/>
    <lineage>
        <taxon>unclassified sequences</taxon>
        <taxon>metagenomes</taxon>
        <taxon>ecological metagenomes</taxon>
    </lineage>
</organism>
<accession>X0XYG8</accession>
<evidence type="ECO:0000313" key="1">
    <source>
        <dbReference type="EMBL" id="GAG29796.1"/>
    </source>
</evidence>
<dbReference type="AlphaFoldDB" id="X0XYG8"/>
<name>X0XYG8_9ZZZZ</name>